<organism evidence="1">
    <name type="scientific">Cuerna arida</name>
    <dbReference type="NCBI Taxonomy" id="1464854"/>
    <lineage>
        <taxon>Eukaryota</taxon>
        <taxon>Metazoa</taxon>
        <taxon>Ecdysozoa</taxon>
        <taxon>Arthropoda</taxon>
        <taxon>Hexapoda</taxon>
        <taxon>Insecta</taxon>
        <taxon>Pterygota</taxon>
        <taxon>Neoptera</taxon>
        <taxon>Paraneoptera</taxon>
        <taxon>Hemiptera</taxon>
        <taxon>Auchenorrhyncha</taxon>
        <taxon>Membracoidea</taxon>
        <taxon>Cicadellidae</taxon>
        <taxon>Cicadellinae</taxon>
        <taxon>Proconiini</taxon>
        <taxon>Cuerna</taxon>
    </lineage>
</organism>
<proteinExistence type="predicted"/>
<reference evidence="1" key="1">
    <citation type="submission" date="2015-11" db="EMBL/GenBank/DDBJ databases">
        <title>De novo transcriptome assembly of four potential Pierce s Disease insect vectors from Arizona vineyards.</title>
        <authorList>
            <person name="Tassone E.E."/>
        </authorList>
    </citation>
    <scope>NUCLEOTIDE SEQUENCE</scope>
</reference>
<dbReference type="InterPro" id="IPR013783">
    <property type="entry name" value="Ig-like_fold"/>
</dbReference>
<dbReference type="Gene3D" id="2.60.40.10">
    <property type="entry name" value="Immunoglobulins"/>
    <property type="match status" value="1"/>
</dbReference>
<dbReference type="AlphaFoldDB" id="A0A1B6GUA4"/>
<sequence length="190" mass="22063">DCVQDLALSGSRTRPEILQDYRERTEHLRMLKRFLEEQSIRIPQWRLSVEEKLEPFLSDDSYRKSLSITTSELPLLRKSRVIPPKKSLDWKTLNEKVKARCQIVAESTPTTKEIQQKRHFRKLPSLQPNIVKKVAVRDKESPEIILVSEPTEITFGDFEIGKSYTQKCKIRNISNGKCKFTISSFNSSSP</sequence>
<feature type="non-terminal residue" evidence="1">
    <location>
        <position position="1"/>
    </location>
</feature>
<protein>
    <submittedName>
        <fullName evidence="1">Uncharacterized protein</fullName>
    </submittedName>
</protein>
<gene>
    <name evidence="1" type="ORF">g.1242</name>
</gene>
<evidence type="ECO:0000313" key="1">
    <source>
        <dbReference type="EMBL" id="JAS66009.1"/>
    </source>
</evidence>
<accession>A0A1B6GUA4</accession>
<dbReference type="EMBL" id="GECZ01003760">
    <property type="protein sequence ID" value="JAS66009.1"/>
    <property type="molecule type" value="Transcribed_RNA"/>
</dbReference>
<feature type="non-terminal residue" evidence="1">
    <location>
        <position position="190"/>
    </location>
</feature>
<name>A0A1B6GUA4_9HEMI</name>